<dbReference type="PANTHER" id="PTHR42109">
    <property type="entry name" value="UNPLACED GENOMIC SCAFFOLD UM_SCAF_CONTIG_1.265, WHOLE GENOME SHOTGUN SEQUENCE"/>
    <property type="match status" value="1"/>
</dbReference>
<dbReference type="Pfam" id="PF24800">
    <property type="entry name" value="DUF7702"/>
    <property type="match status" value="1"/>
</dbReference>
<evidence type="ECO:0000313" key="4">
    <source>
        <dbReference type="Proteomes" id="UP000799757"/>
    </source>
</evidence>
<keyword evidence="1" id="KW-0812">Transmembrane</keyword>
<keyword evidence="4" id="KW-1185">Reference proteome</keyword>
<feature type="transmembrane region" description="Helical" evidence="1">
    <location>
        <begin position="216"/>
        <end position="237"/>
    </location>
</feature>
<dbReference type="InterPro" id="IPR056119">
    <property type="entry name" value="DUF7702"/>
</dbReference>
<feature type="transmembrane region" description="Helical" evidence="1">
    <location>
        <begin position="180"/>
        <end position="204"/>
    </location>
</feature>
<dbReference type="OrthoDB" id="2560628at2759"/>
<accession>A0A6A6XGP6</accession>
<dbReference type="Proteomes" id="UP000799757">
    <property type="component" value="Unassembled WGS sequence"/>
</dbReference>
<reference evidence="3" key="1">
    <citation type="journal article" date="2020" name="Stud. Mycol.">
        <title>101 Dothideomycetes genomes: a test case for predicting lifestyles and emergence of pathogens.</title>
        <authorList>
            <person name="Haridas S."/>
            <person name="Albert R."/>
            <person name="Binder M."/>
            <person name="Bloem J."/>
            <person name="Labutti K."/>
            <person name="Salamov A."/>
            <person name="Andreopoulos B."/>
            <person name="Baker S."/>
            <person name="Barry K."/>
            <person name="Bills G."/>
            <person name="Bluhm B."/>
            <person name="Cannon C."/>
            <person name="Castanera R."/>
            <person name="Culley D."/>
            <person name="Daum C."/>
            <person name="Ezra D."/>
            <person name="Gonzalez J."/>
            <person name="Henrissat B."/>
            <person name="Kuo A."/>
            <person name="Liang C."/>
            <person name="Lipzen A."/>
            <person name="Lutzoni F."/>
            <person name="Magnuson J."/>
            <person name="Mondo S."/>
            <person name="Nolan M."/>
            <person name="Ohm R."/>
            <person name="Pangilinan J."/>
            <person name="Park H.-J."/>
            <person name="Ramirez L."/>
            <person name="Alfaro M."/>
            <person name="Sun H."/>
            <person name="Tritt A."/>
            <person name="Yoshinaga Y."/>
            <person name="Zwiers L.-H."/>
            <person name="Turgeon B."/>
            <person name="Goodwin S."/>
            <person name="Spatafora J."/>
            <person name="Crous P."/>
            <person name="Grigoriev I."/>
        </authorList>
    </citation>
    <scope>NUCLEOTIDE SEQUENCE</scope>
    <source>
        <strain evidence="3">CBS 109.77</strain>
    </source>
</reference>
<gene>
    <name evidence="3" type="ORF">K505DRAFT_407304</name>
</gene>
<organism evidence="3 4">
    <name type="scientific">Melanomma pulvis-pyrius CBS 109.77</name>
    <dbReference type="NCBI Taxonomy" id="1314802"/>
    <lineage>
        <taxon>Eukaryota</taxon>
        <taxon>Fungi</taxon>
        <taxon>Dikarya</taxon>
        <taxon>Ascomycota</taxon>
        <taxon>Pezizomycotina</taxon>
        <taxon>Dothideomycetes</taxon>
        <taxon>Pleosporomycetidae</taxon>
        <taxon>Pleosporales</taxon>
        <taxon>Melanommataceae</taxon>
        <taxon>Melanomma</taxon>
    </lineage>
</organism>
<feature type="transmembrane region" description="Helical" evidence="1">
    <location>
        <begin position="149"/>
        <end position="168"/>
    </location>
</feature>
<keyword evidence="1" id="KW-1133">Transmembrane helix</keyword>
<evidence type="ECO:0000313" key="3">
    <source>
        <dbReference type="EMBL" id="KAF2794847.1"/>
    </source>
</evidence>
<dbReference type="PANTHER" id="PTHR42109:SF2">
    <property type="entry name" value="INTEGRAL MEMBRANE PROTEIN"/>
    <property type="match status" value="1"/>
</dbReference>
<dbReference type="AlphaFoldDB" id="A0A6A6XGP6"/>
<feature type="transmembrane region" description="Helical" evidence="1">
    <location>
        <begin position="6"/>
        <end position="27"/>
    </location>
</feature>
<proteinExistence type="predicted"/>
<sequence>MGFDKHAGVSVLELILYFPSLIVAAIVCKRHGFGRNSGWIFTLILCLVRIIGACCQLATIQSKSKGLIEAVLILESVGLSPLLLATLGLLSRCADSIVSSGSPGRFSAIQFRLVQIMITIALILSIAGGTSSITPQGTYEPQETSKAGVVLYLIALLALVVIAIITAMKLSNSPKDYIRITWVTILALPFIFIRLLYSFLAVFSNNRNFSPASGSVIIHVFMAILEEFIVVLMYLVIGWMTDALPPATRNSNASQPWKGNLAAQGAQAGNGRSRRQGPIHALVNAGIARTQQGHQEAEQSNVTRETV</sequence>
<dbReference type="EMBL" id="MU001878">
    <property type="protein sequence ID" value="KAF2794847.1"/>
    <property type="molecule type" value="Genomic_DNA"/>
</dbReference>
<name>A0A6A6XGP6_9PLEO</name>
<evidence type="ECO:0000259" key="2">
    <source>
        <dbReference type="Pfam" id="PF24800"/>
    </source>
</evidence>
<protein>
    <recommendedName>
        <fullName evidence="2">DUF7702 domain-containing protein</fullName>
    </recommendedName>
</protein>
<feature type="transmembrane region" description="Helical" evidence="1">
    <location>
        <begin position="111"/>
        <end position="129"/>
    </location>
</feature>
<feature type="domain" description="DUF7702" evidence="2">
    <location>
        <begin position="4"/>
        <end position="242"/>
    </location>
</feature>
<evidence type="ECO:0000256" key="1">
    <source>
        <dbReference type="SAM" id="Phobius"/>
    </source>
</evidence>
<feature type="transmembrane region" description="Helical" evidence="1">
    <location>
        <begin position="66"/>
        <end position="90"/>
    </location>
</feature>
<feature type="transmembrane region" description="Helical" evidence="1">
    <location>
        <begin position="39"/>
        <end position="60"/>
    </location>
</feature>
<keyword evidence="1" id="KW-0472">Membrane</keyword>